<accession>A0A8S5TDY9</accession>
<proteinExistence type="predicted"/>
<dbReference type="EMBL" id="BK032800">
    <property type="protein sequence ID" value="DAF60978.1"/>
    <property type="molecule type" value="Genomic_DNA"/>
</dbReference>
<protein>
    <submittedName>
        <fullName evidence="1">Uncharacterized protein</fullName>
    </submittedName>
</protein>
<sequence>MDTPLGKEALQELEAGLGYLQRIIDREAYVNDRMWLDINLPEKEYEFCKAFAKDLAAAREALSSARGTIRKYLKATEEK</sequence>
<reference evidence="1" key="1">
    <citation type="journal article" date="2021" name="Proc. Natl. Acad. Sci. U.S.A.">
        <title>A Catalog of Tens of Thousands of Viruses from Human Metagenomes Reveals Hidden Associations with Chronic Diseases.</title>
        <authorList>
            <person name="Tisza M.J."/>
            <person name="Buck C.B."/>
        </authorList>
    </citation>
    <scope>NUCLEOTIDE SEQUENCE</scope>
    <source>
        <strain evidence="1">CtlMy11</strain>
    </source>
</reference>
<organism evidence="1">
    <name type="scientific">Podoviridae sp. ctlMy11</name>
    <dbReference type="NCBI Taxonomy" id="2827746"/>
    <lineage>
        <taxon>Viruses</taxon>
        <taxon>Duplodnaviria</taxon>
        <taxon>Heunggongvirae</taxon>
        <taxon>Uroviricota</taxon>
        <taxon>Caudoviricetes</taxon>
    </lineage>
</organism>
<name>A0A8S5TDY9_9CAUD</name>
<evidence type="ECO:0000313" key="1">
    <source>
        <dbReference type="EMBL" id="DAF60978.1"/>
    </source>
</evidence>